<dbReference type="OrthoDB" id="7869153at2"/>
<gene>
    <name evidence="1" type="ORF">CVD27_17705</name>
</gene>
<evidence type="ECO:0000313" key="1">
    <source>
        <dbReference type="EMBL" id="PLS03017.1"/>
    </source>
</evidence>
<keyword evidence="2" id="KW-1185">Reference proteome</keyword>
<proteinExistence type="predicted"/>
<dbReference type="SUPFAM" id="SSF56059">
    <property type="entry name" value="Glutathione synthetase ATP-binding domain-like"/>
    <property type="match status" value="1"/>
</dbReference>
<accession>A0A2N5HBW1</accession>
<organism evidence="1 2">
    <name type="scientific">Neobacillus cucumis</name>
    <dbReference type="NCBI Taxonomy" id="1740721"/>
    <lineage>
        <taxon>Bacteria</taxon>
        <taxon>Bacillati</taxon>
        <taxon>Bacillota</taxon>
        <taxon>Bacilli</taxon>
        <taxon>Bacillales</taxon>
        <taxon>Bacillaceae</taxon>
        <taxon>Neobacillus</taxon>
    </lineage>
</organism>
<dbReference type="EMBL" id="PGVE01000064">
    <property type="protein sequence ID" value="PLS03017.1"/>
    <property type="molecule type" value="Genomic_DNA"/>
</dbReference>
<dbReference type="Proteomes" id="UP000234950">
    <property type="component" value="Unassembled WGS sequence"/>
</dbReference>
<protein>
    <recommendedName>
        <fullName evidence="3">ATP-grasp domain-containing protein</fullName>
    </recommendedName>
</protein>
<dbReference type="AlphaFoldDB" id="A0A2N5HBW1"/>
<evidence type="ECO:0008006" key="3">
    <source>
        <dbReference type="Google" id="ProtNLM"/>
    </source>
</evidence>
<reference evidence="1 2" key="1">
    <citation type="submission" date="2017-11" db="EMBL/GenBank/DDBJ databases">
        <title>Comparitive Functional Genomics of Dry Heat Resistant strains isolated from the Viking Spacecraft.</title>
        <authorList>
            <person name="Seuylemezian A."/>
            <person name="Cooper K."/>
            <person name="Vaishampayan P."/>
        </authorList>
    </citation>
    <scope>NUCLEOTIDE SEQUENCE [LARGE SCALE GENOMIC DNA]</scope>
    <source>
        <strain evidence="1 2">V32-6</strain>
    </source>
</reference>
<name>A0A2N5HBW1_9BACI</name>
<evidence type="ECO:0000313" key="2">
    <source>
        <dbReference type="Proteomes" id="UP000234950"/>
    </source>
</evidence>
<dbReference type="RefSeq" id="WP_101649211.1">
    <property type="nucleotide sequence ID" value="NZ_PGVE01000064.1"/>
</dbReference>
<sequence length="367" mass="42270">MITFGIMSLNLESENSYINEIACHAESLSMEVFRFIPSEINPHTLLVKGRKFNPVTKNWRDCEAPIPTIVYDRCFYGEDEHSKQCLPIVTWLKSRSDIIFLGYGLPNKLELYQVLKNTPLSSYLPQTQAVLDVDSVLSELTAKHKVILKPINGSQGYGIYYLKRNEKTIHVKTEKQKRIISRIFPNEAKLVQWLKQLLKQRNYLLQPYLELSNKEHQPFDIRTLLQKNERGQWKEQGRGVRIGSTGGILSNLAAGGSVITFKEWITSLKPSKGEYIQQELDYIFDILPSTLEKNFMPLFEIGIDIGIAKDGSIWILDINSKPGRKVLLFTNPELKDTLYTKPLLYGKHLFETGPTERKVYYEKTLSH</sequence>
<comment type="caution">
    <text evidence="1">The sequence shown here is derived from an EMBL/GenBank/DDBJ whole genome shotgun (WGS) entry which is preliminary data.</text>
</comment>
<dbReference type="InterPro" id="IPR026838">
    <property type="entry name" value="YheC/D"/>
</dbReference>
<dbReference type="Pfam" id="PF14398">
    <property type="entry name" value="ATPgrasp_YheCD"/>
    <property type="match status" value="1"/>
</dbReference>